<dbReference type="EMBL" id="JMCC02000034">
    <property type="protein sequence ID" value="KIG16665.1"/>
    <property type="molecule type" value="Genomic_DNA"/>
</dbReference>
<evidence type="ECO:0000313" key="3">
    <source>
        <dbReference type="Proteomes" id="UP000031599"/>
    </source>
</evidence>
<dbReference type="AlphaFoldDB" id="A0A0C2D4P5"/>
<organism evidence="2 3">
    <name type="scientific">Enhygromyxa salina</name>
    <dbReference type="NCBI Taxonomy" id="215803"/>
    <lineage>
        <taxon>Bacteria</taxon>
        <taxon>Pseudomonadati</taxon>
        <taxon>Myxococcota</taxon>
        <taxon>Polyangia</taxon>
        <taxon>Nannocystales</taxon>
        <taxon>Nannocystaceae</taxon>
        <taxon>Enhygromyxa</taxon>
    </lineage>
</organism>
<gene>
    <name evidence="2" type="ORF">DB30_04284</name>
</gene>
<dbReference type="SUPFAM" id="SSF52833">
    <property type="entry name" value="Thioredoxin-like"/>
    <property type="match status" value="1"/>
</dbReference>
<proteinExistence type="predicted"/>
<dbReference type="Proteomes" id="UP000031599">
    <property type="component" value="Unassembled WGS sequence"/>
</dbReference>
<comment type="caution">
    <text evidence="2">The sequence shown here is derived from an EMBL/GenBank/DDBJ whole genome shotgun (WGS) entry which is preliminary data.</text>
</comment>
<dbReference type="GO" id="GO:0016491">
    <property type="term" value="F:oxidoreductase activity"/>
    <property type="evidence" value="ECO:0007669"/>
    <property type="project" value="InterPro"/>
</dbReference>
<sequence length="81" mass="8969">MDPLESSQELAAKLELGFPVLSDPNREIVKGFGIDDPANEVSWPAVYVIDRSGKIAWRAFLETYKERPPPDEILAAIDAAQ</sequence>
<dbReference type="InterPro" id="IPR000866">
    <property type="entry name" value="AhpC/TSA"/>
</dbReference>
<feature type="domain" description="Alkyl hydroperoxide reductase subunit C/ Thiol specific antioxidant" evidence="1">
    <location>
        <begin position="2"/>
        <end position="57"/>
    </location>
</feature>
<evidence type="ECO:0000313" key="2">
    <source>
        <dbReference type="EMBL" id="KIG16665.1"/>
    </source>
</evidence>
<dbReference type="Gene3D" id="3.40.30.10">
    <property type="entry name" value="Glutaredoxin"/>
    <property type="match status" value="1"/>
</dbReference>
<evidence type="ECO:0000259" key="1">
    <source>
        <dbReference type="Pfam" id="PF00578"/>
    </source>
</evidence>
<reference evidence="2 3" key="1">
    <citation type="submission" date="2014-12" db="EMBL/GenBank/DDBJ databases">
        <title>Genome assembly of Enhygromyxa salina DSM 15201.</title>
        <authorList>
            <person name="Sharma G."/>
            <person name="Subramanian S."/>
        </authorList>
    </citation>
    <scope>NUCLEOTIDE SEQUENCE [LARGE SCALE GENOMIC DNA]</scope>
    <source>
        <strain evidence="2 3">DSM 15201</strain>
    </source>
</reference>
<dbReference type="InterPro" id="IPR036249">
    <property type="entry name" value="Thioredoxin-like_sf"/>
</dbReference>
<accession>A0A0C2D4P5</accession>
<dbReference type="Pfam" id="PF00578">
    <property type="entry name" value="AhpC-TSA"/>
    <property type="match status" value="1"/>
</dbReference>
<dbReference type="GO" id="GO:0016209">
    <property type="term" value="F:antioxidant activity"/>
    <property type="evidence" value="ECO:0007669"/>
    <property type="project" value="InterPro"/>
</dbReference>
<protein>
    <recommendedName>
        <fullName evidence="1">Alkyl hydroperoxide reductase subunit C/ Thiol specific antioxidant domain-containing protein</fullName>
    </recommendedName>
</protein>
<name>A0A0C2D4P5_9BACT</name>